<organism evidence="1 2">
    <name type="scientific">Enterocloster bolteae (strain ATCC BAA-613 / DSM 15670 / CCUG 46953 / JCM 12243 / WAL 16351)</name>
    <name type="common">Clostridium bolteae</name>
    <dbReference type="NCBI Taxonomy" id="411902"/>
    <lineage>
        <taxon>Bacteria</taxon>
        <taxon>Bacillati</taxon>
        <taxon>Bacillota</taxon>
        <taxon>Clostridia</taxon>
        <taxon>Lachnospirales</taxon>
        <taxon>Lachnospiraceae</taxon>
        <taxon>Enterocloster</taxon>
    </lineage>
</organism>
<reference evidence="1 2" key="2">
    <citation type="submission" date="2007-09" db="EMBL/GenBank/DDBJ databases">
        <title>Draft genome sequence of Clostridium bolteae (ATCC BAA-613).</title>
        <authorList>
            <person name="Sudarsanam P."/>
            <person name="Ley R."/>
            <person name="Guruge J."/>
            <person name="Turnbaugh P.J."/>
            <person name="Mahowald M."/>
            <person name="Liep D."/>
            <person name="Gordon J."/>
        </authorList>
    </citation>
    <scope>NUCLEOTIDE SEQUENCE [LARGE SCALE GENOMIC DNA]</scope>
    <source>
        <strain evidence="2">ATCC BAA-613 / DSM 15670 / CCUG 46953 / JCM 12243 / WAL 16351</strain>
    </source>
</reference>
<name>A8RGW3_ENTBW</name>
<comment type="caution">
    <text evidence="1">The sequence shown here is derived from an EMBL/GenBank/DDBJ whole genome shotgun (WGS) entry which is preliminary data.</text>
</comment>
<accession>A8RGW3</accession>
<dbReference type="HOGENOM" id="CLU_3364131_0_0_9"/>
<gene>
    <name evidence="1" type="ORF">CLOBOL_00244</name>
</gene>
<dbReference type="Proteomes" id="UP000005396">
    <property type="component" value="Unassembled WGS sequence"/>
</dbReference>
<sequence>MQSGSSRSRDGFYDRLRCCQFCESAACDIEGGLII</sequence>
<proteinExistence type="predicted"/>
<dbReference type="AlphaFoldDB" id="A8RGW3"/>
<protein>
    <submittedName>
        <fullName evidence="1">Uncharacterized protein</fullName>
    </submittedName>
</protein>
<dbReference type="EMBL" id="ABCC02000002">
    <property type="protein sequence ID" value="EDP19407.1"/>
    <property type="molecule type" value="Genomic_DNA"/>
</dbReference>
<dbReference type="PaxDb" id="411902-CLOBOL_00244"/>
<reference evidence="1 2" key="1">
    <citation type="submission" date="2007-08" db="EMBL/GenBank/DDBJ databases">
        <authorList>
            <person name="Fulton L."/>
            <person name="Clifton S."/>
            <person name="Fulton B."/>
            <person name="Xu J."/>
            <person name="Minx P."/>
            <person name="Pepin K.H."/>
            <person name="Johnson M."/>
            <person name="Thiruvilangam P."/>
            <person name="Bhonagiri V."/>
            <person name="Nash W.E."/>
            <person name="Mardis E.R."/>
            <person name="Wilson R.K."/>
        </authorList>
    </citation>
    <scope>NUCLEOTIDE SEQUENCE [LARGE SCALE GENOMIC DNA]</scope>
    <source>
        <strain evidence="2">ATCC BAA-613 / DSM 15670 / CCUG 46953 / JCM 12243 / WAL 16351</strain>
    </source>
</reference>
<evidence type="ECO:0000313" key="2">
    <source>
        <dbReference type="Proteomes" id="UP000005396"/>
    </source>
</evidence>
<evidence type="ECO:0000313" key="1">
    <source>
        <dbReference type="EMBL" id="EDP19407.1"/>
    </source>
</evidence>